<proteinExistence type="predicted"/>
<dbReference type="Proteomes" id="UP000504714">
    <property type="component" value="Unassembled WGS sequence"/>
</dbReference>
<sequence length="44" mass="5008">MTLKSSLTGSIEVVGSIRFFYGNTEEPIKVVYPVINNFFRLIVK</sequence>
<dbReference type="AlphaFoldDB" id="A0A6L2ZMB6"/>
<dbReference type="EMBL" id="BLXO01000001">
    <property type="protein sequence ID" value="GFN45659.1"/>
    <property type="molecule type" value="Genomic_DNA"/>
</dbReference>
<accession>A0A6L2ZMB6</accession>
<name>A0A6L2ZMB6_9ENTR</name>
<comment type="caution">
    <text evidence="1">The sequence shown here is derived from an EMBL/GenBank/DDBJ whole genome shotgun (WGS) entry which is preliminary data.</text>
</comment>
<evidence type="ECO:0000313" key="2">
    <source>
        <dbReference type="Proteomes" id="UP000504714"/>
    </source>
</evidence>
<protein>
    <submittedName>
        <fullName evidence="1">Uncharacterized protein</fullName>
    </submittedName>
</protein>
<organism evidence="1 2">
    <name type="scientific">Candidatus Regiella insecticola</name>
    <dbReference type="NCBI Taxonomy" id="138073"/>
    <lineage>
        <taxon>Bacteria</taxon>
        <taxon>Pseudomonadati</taxon>
        <taxon>Pseudomonadota</taxon>
        <taxon>Gammaproteobacteria</taxon>
        <taxon>Enterobacterales</taxon>
        <taxon>Enterobacteriaceae</taxon>
        <taxon>aphid secondary symbionts</taxon>
        <taxon>Candidatus Regiella</taxon>
    </lineage>
</organism>
<gene>
    <name evidence="1" type="ORF">RINTU1_09140</name>
</gene>
<evidence type="ECO:0000313" key="1">
    <source>
        <dbReference type="EMBL" id="GFN45659.1"/>
    </source>
</evidence>
<reference evidence="1 2" key="1">
    <citation type="submission" date="2020-06" db="EMBL/GenBank/DDBJ databases">
        <title>The genome sequence of Candidatus Regiella insecticola strain Tut.</title>
        <authorList>
            <person name="Nikoh N."/>
            <person name="Tsuchida T."/>
            <person name="Koga R."/>
            <person name="Oshima K."/>
            <person name="Hattori M."/>
            <person name="Fukatsu T."/>
        </authorList>
    </citation>
    <scope>NUCLEOTIDE SEQUENCE [LARGE SCALE GENOMIC DNA]</scope>
    <source>
        <strain evidence="1 2">Tut</strain>
    </source>
</reference>